<dbReference type="SMART" id="SM00850">
    <property type="entry name" value="LytTR"/>
    <property type="match status" value="1"/>
</dbReference>
<dbReference type="EMBL" id="CP040896">
    <property type="protein sequence ID" value="QDA59115.1"/>
    <property type="molecule type" value="Genomic_DNA"/>
</dbReference>
<keyword evidence="5" id="KW-1185">Reference proteome</keyword>
<feature type="modified residue" description="4-aspartylphosphate" evidence="1">
    <location>
        <position position="58"/>
    </location>
</feature>
<accession>A0A5B7ZWX9</accession>
<dbReference type="SMART" id="SM00448">
    <property type="entry name" value="REC"/>
    <property type="match status" value="1"/>
</dbReference>
<name>A0A5B7ZWX9_9BACT</name>
<dbReference type="GO" id="GO:0000156">
    <property type="term" value="F:phosphorelay response regulator activity"/>
    <property type="evidence" value="ECO:0007669"/>
    <property type="project" value="InterPro"/>
</dbReference>
<dbReference type="Pfam" id="PF00072">
    <property type="entry name" value="Response_reg"/>
    <property type="match status" value="1"/>
</dbReference>
<proteinExistence type="predicted"/>
<organism evidence="4 5">
    <name type="scientific">Hymenobacter jejuensis</name>
    <dbReference type="NCBI Taxonomy" id="2502781"/>
    <lineage>
        <taxon>Bacteria</taxon>
        <taxon>Pseudomonadati</taxon>
        <taxon>Bacteroidota</taxon>
        <taxon>Cytophagia</taxon>
        <taxon>Cytophagales</taxon>
        <taxon>Hymenobacteraceae</taxon>
        <taxon>Hymenobacter</taxon>
    </lineage>
</organism>
<dbReference type="KEGG" id="hyj:FHG12_02905"/>
<dbReference type="InterPro" id="IPR011006">
    <property type="entry name" value="CheY-like_superfamily"/>
</dbReference>
<dbReference type="AlphaFoldDB" id="A0A5B7ZWX9"/>
<reference evidence="4 5" key="1">
    <citation type="submission" date="2019-06" db="EMBL/GenBank/DDBJ databases">
        <authorList>
            <person name="Srinivasan S."/>
        </authorList>
    </citation>
    <scope>NUCLEOTIDE SEQUENCE [LARGE SCALE GENOMIC DNA]</scope>
    <source>
        <strain evidence="4 5">17J68-5</strain>
    </source>
</reference>
<evidence type="ECO:0000259" key="3">
    <source>
        <dbReference type="PROSITE" id="PS50930"/>
    </source>
</evidence>
<dbReference type="Proteomes" id="UP000305398">
    <property type="component" value="Chromosome"/>
</dbReference>
<dbReference type="SUPFAM" id="SSF52172">
    <property type="entry name" value="CheY-like"/>
    <property type="match status" value="1"/>
</dbReference>
<dbReference type="OrthoDB" id="1646880at2"/>
<dbReference type="InterPro" id="IPR001789">
    <property type="entry name" value="Sig_transdc_resp-reg_receiver"/>
</dbReference>
<dbReference type="Gene3D" id="2.40.50.1020">
    <property type="entry name" value="LytTr DNA-binding domain"/>
    <property type="match status" value="1"/>
</dbReference>
<evidence type="ECO:0000313" key="4">
    <source>
        <dbReference type="EMBL" id="QDA59115.1"/>
    </source>
</evidence>
<dbReference type="InterPro" id="IPR007492">
    <property type="entry name" value="LytTR_DNA-bd_dom"/>
</dbReference>
<dbReference type="GO" id="GO:0003677">
    <property type="term" value="F:DNA binding"/>
    <property type="evidence" value="ECO:0007669"/>
    <property type="project" value="InterPro"/>
</dbReference>
<dbReference type="RefSeq" id="WP_139514190.1">
    <property type="nucleotide sequence ID" value="NZ_CP040896.1"/>
</dbReference>
<feature type="domain" description="HTH LytTR-type" evidence="3">
    <location>
        <begin position="142"/>
        <end position="240"/>
    </location>
</feature>
<dbReference type="InterPro" id="IPR046947">
    <property type="entry name" value="LytR-like"/>
</dbReference>
<keyword evidence="1" id="KW-0597">Phosphoprotein</keyword>
<protein>
    <submittedName>
        <fullName evidence="4">Response regulator transcription factor</fullName>
    </submittedName>
</protein>
<feature type="domain" description="Response regulatory" evidence="2">
    <location>
        <begin position="6"/>
        <end position="119"/>
    </location>
</feature>
<sequence>MPTKLSCVIIDDNEINRLTLEHFVEMTETLELVASLADGVQGINYLRQNPPVDLLLLDIEMPHLNGLELVRILPEPLPDIVLVTSHSDFAVTAYELNVTDYLVKPVDYARFNQAISRVSTRRAALQAENATNGWASAGDNRLFVKVNNKLVRIDFDEVLYIEALSTYSILVTPTQKHIVYSTLKAIEDKIPFAHFTRVHRSYMVNTQRIDSIQDNTLQLGAHEVPIGKSYQENFLRKLRSF</sequence>
<dbReference type="Pfam" id="PF04397">
    <property type="entry name" value="LytTR"/>
    <property type="match status" value="1"/>
</dbReference>
<evidence type="ECO:0000313" key="5">
    <source>
        <dbReference type="Proteomes" id="UP000305398"/>
    </source>
</evidence>
<evidence type="ECO:0000256" key="1">
    <source>
        <dbReference type="PROSITE-ProRule" id="PRU00169"/>
    </source>
</evidence>
<dbReference type="PANTHER" id="PTHR37299:SF1">
    <property type="entry name" value="STAGE 0 SPORULATION PROTEIN A HOMOLOG"/>
    <property type="match status" value="1"/>
</dbReference>
<gene>
    <name evidence="4" type="ORF">FHG12_02905</name>
</gene>
<dbReference type="PANTHER" id="PTHR37299">
    <property type="entry name" value="TRANSCRIPTIONAL REGULATOR-RELATED"/>
    <property type="match status" value="1"/>
</dbReference>
<evidence type="ECO:0000259" key="2">
    <source>
        <dbReference type="PROSITE" id="PS50110"/>
    </source>
</evidence>
<dbReference type="PROSITE" id="PS50110">
    <property type="entry name" value="RESPONSE_REGULATORY"/>
    <property type="match status" value="1"/>
</dbReference>
<dbReference type="Gene3D" id="3.40.50.2300">
    <property type="match status" value="1"/>
</dbReference>
<dbReference type="PROSITE" id="PS50930">
    <property type="entry name" value="HTH_LYTTR"/>
    <property type="match status" value="1"/>
</dbReference>